<dbReference type="PRINTS" id="PR00463">
    <property type="entry name" value="EP450I"/>
</dbReference>
<keyword evidence="7 9" id="KW-0408">Iron</keyword>
<evidence type="ECO:0000256" key="5">
    <source>
        <dbReference type="ARBA" id="ARBA00022723"/>
    </source>
</evidence>
<dbReference type="CDD" id="cd11065">
    <property type="entry name" value="CYP64-like"/>
    <property type="match status" value="1"/>
</dbReference>
<dbReference type="InterPro" id="IPR001128">
    <property type="entry name" value="Cyt_P450"/>
</dbReference>
<keyword evidence="5 9" id="KW-0479">Metal-binding</keyword>
<evidence type="ECO:0000313" key="12">
    <source>
        <dbReference type="Proteomes" id="UP000054988"/>
    </source>
</evidence>
<evidence type="ECO:0000256" key="8">
    <source>
        <dbReference type="ARBA" id="ARBA00023033"/>
    </source>
</evidence>
<name>A0A0W0G738_MONRR</name>
<dbReference type="GO" id="GO:0020037">
    <property type="term" value="F:heme binding"/>
    <property type="evidence" value="ECO:0007669"/>
    <property type="project" value="InterPro"/>
</dbReference>
<evidence type="ECO:0000256" key="9">
    <source>
        <dbReference type="PIRSR" id="PIRSR602401-1"/>
    </source>
</evidence>
<dbReference type="AlphaFoldDB" id="A0A0W0G738"/>
<evidence type="ECO:0000256" key="1">
    <source>
        <dbReference type="ARBA" id="ARBA00001971"/>
    </source>
</evidence>
<evidence type="ECO:0000256" key="7">
    <source>
        <dbReference type="ARBA" id="ARBA00023004"/>
    </source>
</evidence>
<comment type="caution">
    <text evidence="11">The sequence shown here is derived from an EMBL/GenBank/DDBJ whole genome shotgun (WGS) entry which is preliminary data.</text>
</comment>
<keyword evidence="4 9" id="KW-0349">Heme</keyword>
<dbReference type="InterPro" id="IPR002401">
    <property type="entry name" value="Cyt_P450_E_grp-I"/>
</dbReference>
<gene>
    <name evidence="11" type="ORF">WG66_3031</name>
</gene>
<proteinExistence type="inferred from homology"/>
<comment type="cofactor">
    <cofactor evidence="1 9">
        <name>heme</name>
        <dbReference type="ChEBI" id="CHEBI:30413"/>
    </cofactor>
</comment>
<dbReference type="PROSITE" id="PS00086">
    <property type="entry name" value="CYTOCHROME_P450"/>
    <property type="match status" value="1"/>
</dbReference>
<feature type="binding site" description="axial binding residue" evidence="9">
    <location>
        <position position="305"/>
    </location>
    <ligand>
        <name>heme</name>
        <dbReference type="ChEBI" id="CHEBI:30413"/>
    </ligand>
    <ligandPart>
        <name>Fe</name>
        <dbReference type="ChEBI" id="CHEBI:18248"/>
    </ligandPart>
</feature>
<comment type="similarity">
    <text evidence="3 10">Belongs to the cytochrome P450 family.</text>
</comment>
<dbReference type="PANTHER" id="PTHR46300:SF7">
    <property type="entry name" value="P450, PUTATIVE (EUROFUNG)-RELATED"/>
    <property type="match status" value="1"/>
</dbReference>
<accession>A0A0W0G738</accession>
<dbReference type="SUPFAM" id="SSF48264">
    <property type="entry name" value="Cytochrome P450"/>
    <property type="match status" value="1"/>
</dbReference>
<evidence type="ECO:0000256" key="3">
    <source>
        <dbReference type="ARBA" id="ARBA00010617"/>
    </source>
</evidence>
<dbReference type="PANTHER" id="PTHR46300">
    <property type="entry name" value="P450, PUTATIVE (EUROFUNG)-RELATED-RELATED"/>
    <property type="match status" value="1"/>
</dbReference>
<evidence type="ECO:0000313" key="11">
    <source>
        <dbReference type="EMBL" id="KTB44392.1"/>
    </source>
</evidence>
<dbReference type="InterPro" id="IPR017972">
    <property type="entry name" value="Cyt_P450_CS"/>
</dbReference>
<dbReference type="Proteomes" id="UP000054988">
    <property type="component" value="Unassembled WGS sequence"/>
</dbReference>
<protein>
    <recommendedName>
        <fullName evidence="13">Cytochrome p450</fullName>
    </recommendedName>
</protein>
<evidence type="ECO:0000256" key="2">
    <source>
        <dbReference type="ARBA" id="ARBA00005179"/>
    </source>
</evidence>
<organism evidence="11 12">
    <name type="scientific">Moniliophthora roreri</name>
    <name type="common">Frosty pod rot fungus</name>
    <name type="synonym">Monilia roreri</name>
    <dbReference type="NCBI Taxonomy" id="221103"/>
    <lineage>
        <taxon>Eukaryota</taxon>
        <taxon>Fungi</taxon>
        <taxon>Dikarya</taxon>
        <taxon>Basidiomycota</taxon>
        <taxon>Agaricomycotina</taxon>
        <taxon>Agaricomycetes</taxon>
        <taxon>Agaricomycetidae</taxon>
        <taxon>Agaricales</taxon>
        <taxon>Marasmiineae</taxon>
        <taxon>Marasmiaceae</taxon>
        <taxon>Moniliophthora</taxon>
    </lineage>
</organism>
<dbReference type="GO" id="GO:0005506">
    <property type="term" value="F:iron ion binding"/>
    <property type="evidence" value="ECO:0007669"/>
    <property type="project" value="InterPro"/>
</dbReference>
<dbReference type="GO" id="GO:0004497">
    <property type="term" value="F:monooxygenase activity"/>
    <property type="evidence" value="ECO:0007669"/>
    <property type="project" value="UniProtKB-KW"/>
</dbReference>
<dbReference type="GO" id="GO:0016705">
    <property type="term" value="F:oxidoreductase activity, acting on paired donors, with incorporation or reduction of molecular oxygen"/>
    <property type="evidence" value="ECO:0007669"/>
    <property type="project" value="InterPro"/>
</dbReference>
<evidence type="ECO:0000256" key="4">
    <source>
        <dbReference type="ARBA" id="ARBA00022617"/>
    </source>
</evidence>
<dbReference type="InterPro" id="IPR050364">
    <property type="entry name" value="Cytochrome_P450_fung"/>
</dbReference>
<reference evidence="11 12" key="1">
    <citation type="submission" date="2015-12" db="EMBL/GenBank/DDBJ databases">
        <title>Draft genome sequence of Moniliophthora roreri, the causal agent of frosty pod rot of cacao.</title>
        <authorList>
            <person name="Aime M.C."/>
            <person name="Diaz-Valderrama J.R."/>
            <person name="Kijpornyongpan T."/>
            <person name="Phillips-Mora W."/>
        </authorList>
    </citation>
    <scope>NUCLEOTIDE SEQUENCE [LARGE SCALE GENOMIC DNA]</scope>
    <source>
        <strain evidence="11 12">MCA 2952</strain>
    </source>
</reference>
<dbReference type="Pfam" id="PF00067">
    <property type="entry name" value="p450"/>
    <property type="match status" value="1"/>
</dbReference>
<evidence type="ECO:0000256" key="6">
    <source>
        <dbReference type="ARBA" id="ARBA00023002"/>
    </source>
</evidence>
<keyword evidence="8 10" id="KW-0503">Monooxygenase</keyword>
<comment type="pathway">
    <text evidence="2">Secondary metabolite biosynthesis.</text>
</comment>
<keyword evidence="6 10" id="KW-0560">Oxidoreductase</keyword>
<dbReference type="EMBL" id="LATX01000935">
    <property type="protein sequence ID" value="KTB44392.1"/>
    <property type="molecule type" value="Genomic_DNA"/>
</dbReference>
<evidence type="ECO:0000256" key="10">
    <source>
        <dbReference type="RuleBase" id="RU000461"/>
    </source>
</evidence>
<evidence type="ECO:0008006" key="13">
    <source>
        <dbReference type="Google" id="ProtNLM"/>
    </source>
</evidence>
<dbReference type="InterPro" id="IPR036396">
    <property type="entry name" value="Cyt_P450_sf"/>
</dbReference>
<dbReference type="Gene3D" id="1.10.630.10">
    <property type="entry name" value="Cytochrome P450"/>
    <property type="match status" value="1"/>
</dbReference>
<sequence>MPYGKQWNARRKLIHQEFNPKQTARYETQHQKAIHNFLADLLRDPGDFYHLMRHMAGSIILSVTYGITVKTSVQGEPAIDMADRALHGFVAAGVPGSFLVDYIPLLQLIPSWLPAQILTNVQAEGTQRPCFVSYCLEKGNLEDPEYEQVVKESAGAMYLGTDTSVCALHIFFLAVIRHPHVVHRAQQELDREVGSERLPDARDLVIGRGEESIIGNVQAIRLQRWQPVNPMGLAHLVTEDDEYRGYRIPKNSVVLGNAWALLHDESVYGEHPDSFIPERWLTPDGKVNQDIPDPTIFWGTGRRICPGRQFALSSMFAIIASVLHCFDISAPSDEPLSSELAFESSLRNRPLPFWCNIRPRSAKHESLIRTSTAMMNELDV</sequence>